<reference evidence="5" key="1">
    <citation type="journal article" date="2018" name="Int. J. Syst. Evol. Microbiol.">
        <title>Carboxylicivirga sediminis sp. nov., isolated from coastal sediment.</title>
        <authorList>
            <person name="Wang F.Q."/>
            <person name="Ren L.H."/>
            <person name="Zou R.J."/>
            <person name="Sun Y.Z."/>
            <person name="Liu X.J."/>
            <person name="Jiang F."/>
            <person name="Liu L.J."/>
        </authorList>
    </citation>
    <scope>NUCLEOTIDE SEQUENCE</scope>
    <source>
        <strain evidence="5">JR1</strain>
    </source>
</reference>
<evidence type="ECO:0000313" key="6">
    <source>
        <dbReference type="Proteomes" id="UP000679220"/>
    </source>
</evidence>
<dbReference type="InterPro" id="IPR021868">
    <property type="entry name" value="Alpha_2_Macroglob_MG3"/>
</dbReference>
<dbReference type="Pfam" id="PF11974">
    <property type="entry name" value="bMG3"/>
    <property type="match status" value="1"/>
</dbReference>
<dbReference type="PANTHER" id="PTHR40094:SF1">
    <property type="entry name" value="UBIQUITIN DOMAIN-CONTAINING PROTEIN"/>
    <property type="match status" value="1"/>
</dbReference>
<keyword evidence="2" id="KW-0732">Signal</keyword>
<proteinExistence type="inferred from homology"/>
<dbReference type="CDD" id="cd02891">
    <property type="entry name" value="A2M_like"/>
    <property type="match status" value="1"/>
</dbReference>
<comment type="caution">
    <text evidence="5">The sequence shown here is derived from an EMBL/GenBank/DDBJ whole genome shotgun (WGS) entry which is preliminary data.</text>
</comment>
<gene>
    <name evidence="5" type="ORF">KDU71_14850</name>
</gene>
<sequence length="1845" mass="206694">MVKRVMLYAAVIVGIVMMNACKSKPDKTSEEVTFNKKVSAFTSGIISNEASIQIQFAEKLPAVEPGQKADKGVLSIRPSIKGQLVWLDAHTLEFRPEERMPSGAQFEVEVKLPELFADEKESFKFSFSTIEQNYRVQPLGLEPDAADDLKVNTYRGRITTADHVENDALEALLKASQEGRALEIEWEHQSSEKQHSFAVRGVQRSDQGSMLLMEYNGKAIGVEKTDRSEVEVPSLTDFKVTDVRVVMQPDQHVLVVFSDPLDERQNINGLIDISEAAKLRYVIERNRVKVYPSYRLTGSHKVTIAEGIKNILGYAHQAEESYDMVFETPKPEVQLIGKGTILPSSSGLTFPFKAVSVKSVQVRIIKIFENNVANFLQVNRMDGQYQLRRAGRLIYKQTIRLDNDRSLDLTQWNTFSLNLADLITPEQGAIYRVELKIRKQDSVYPCGDVEATEATEEEGGITESDMAYWDQPTEYYSSYWDGYDDYYYDWRERDNPCSPMYFRNKVISRNILASDIGVIAKQGTDKEVVVAITDLRTTQPLASVEVEIMNYQMQVVGSTRTDAKGLARISVSQKPFLLIAKNDKQRGYLRLDDGSSLSLSRFDVSGQVVQKGMKGFIYGERGVWRPGDTLFVSFMLENKGEQLPKEHPMVFEWVNPHGQTINRQVQGLNDNNIYVFKTQTSHDAPTGMWRARIKVGGSTFEKGMRVETIKPNRLKISLDFNTDLLLPGEAAQSTLEAKWLHGAIARNLKADVKVTLNQSRTSFKKYGDYHFDDPSRRFDSEENTVFEGRLDEKGQAIVDAAIDVKEAAPGMLKASFMTRVFEEGGDFSIDRFSVPYAPYPIFVGVKAPKGDKRGMLLTDTTHTVNVVTLSPKGEPMTVRNLSYYVYKVSWRWWWESSSNDLANYVGTRHQNLIASGTVNTSNGEGQFGFRVNYPEWGRYLIRVVDNTNGHATGQTVYVDWPGWAGNSRGSDPSSASMLAFNADKEKYQVGEQATISFPASGQGRALVSIENGNKVLKSWWVDPVKGENKFSFEVTPEMTPNAYVHLTLLQPHAQTVNNLPIRMYGVIPLMAEDPQSHIYPEIKMPDELRPEKEVKIKVSERDGRPMTYTLAIVEDGLLDLTRFKTPVPWNHFYAREALGVKTWDLFDEVIGAYGGKIEQIFSIGGDGELAGKKGSQKANRFKPMVKFFGPYELGKGDTETHIFTMPRYVGSVRTMVVASSGTAYGEAETTTPVRNPLMVLATLPRVLGPDETVELPVTVFAMKEGVKNVKVKVETNEKLAVEGDNEQALSFAQLGEQVATFSLKVNPQMGVGKVKVIATSGSETAVDEIEIEVRNPNPPLTTIQSAIAEKGKSISIPYQLPGMAGTNKATLEVSALPPLDFGRRLKYLLRYPHGCVEQTTSAAFPQLYLADVIQNREVTAEKTTANVKAAINRLAGFIRNDGGLSYWPGSYESSDWGTTYAGHFMLEAEKKGFSLPVGFKNKWIQYQKNKARQWRRNSTYRGRDLAQAYRLYTLALAGEPELSAMNRMRNQSGLSTQTTWRLAAAYALAGHQQVAQELINTTTMSVINQRDNSYTYGSEERDMAMIMETLVLMGKKKEAAELLQGLSKSLSSQQWMSTQTTAYCLLAVSKFVGDSGVSKEFKFEWNANGKGTKVNSQLPLYQVELDVEKNTGTVSLDNLSDCLLYARVIMEGIPAEGDKTVKASNLQLNVEYKTMNGQSLDVSKLAQGTDFMAIVTVKNPGNFGDIENLALTQIFPSGWEIRNTRLEDIQSAHELSQPDYRDYRDDRVYSYFDLNRGKHKQFVLLLNASYTGRYYLPSISCEAMYNNAVSARQPGQWVEVVKAGE</sequence>
<evidence type="ECO:0000313" key="5">
    <source>
        <dbReference type="EMBL" id="MBR8536851.1"/>
    </source>
</evidence>
<dbReference type="SUPFAM" id="SSF48239">
    <property type="entry name" value="Terpenoid cyclases/Protein prenyltransferases"/>
    <property type="match status" value="1"/>
</dbReference>
<comment type="similarity">
    <text evidence="1">Belongs to the protease inhibitor I39 (alpha-2-macroglobulin) family. Bacterial alpha-2-macroglobulin subfamily.</text>
</comment>
<dbReference type="InterPro" id="IPR041203">
    <property type="entry name" value="Bact_A2M_MG5"/>
</dbReference>
<dbReference type="RefSeq" id="WP_212191879.1">
    <property type="nucleotide sequence ID" value="NZ_JAGTAR010000023.1"/>
</dbReference>
<feature type="domain" description="Alpha-2-macroglobulin" evidence="4">
    <location>
        <begin position="1185"/>
        <end position="1273"/>
    </location>
</feature>
<dbReference type="Pfam" id="PF07703">
    <property type="entry name" value="A2M_BRD"/>
    <property type="match status" value="1"/>
</dbReference>
<dbReference type="Gene3D" id="2.60.40.3710">
    <property type="match status" value="1"/>
</dbReference>
<dbReference type="Proteomes" id="UP000679220">
    <property type="component" value="Unassembled WGS sequence"/>
</dbReference>
<organism evidence="5 6">
    <name type="scientific">Carboxylicivirga sediminis</name>
    <dbReference type="NCBI Taxonomy" id="2006564"/>
    <lineage>
        <taxon>Bacteria</taxon>
        <taxon>Pseudomonadati</taxon>
        <taxon>Bacteroidota</taxon>
        <taxon>Bacteroidia</taxon>
        <taxon>Marinilabiliales</taxon>
        <taxon>Marinilabiliaceae</taxon>
        <taxon>Carboxylicivirga</taxon>
    </lineage>
</organism>
<dbReference type="InterPro" id="IPR041246">
    <property type="entry name" value="Bact_MG10"/>
</dbReference>
<dbReference type="Pfam" id="PF17972">
    <property type="entry name" value="bMG5"/>
    <property type="match status" value="1"/>
</dbReference>
<evidence type="ECO:0000256" key="1">
    <source>
        <dbReference type="ARBA" id="ARBA00010556"/>
    </source>
</evidence>
<dbReference type="SMART" id="SM01419">
    <property type="entry name" value="Thiol-ester_cl"/>
    <property type="match status" value="1"/>
</dbReference>
<dbReference type="SMART" id="SM01360">
    <property type="entry name" value="A2M"/>
    <property type="match status" value="1"/>
</dbReference>
<dbReference type="InterPro" id="IPR041462">
    <property type="entry name" value="Bact_A2M_MG6"/>
</dbReference>
<dbReference type="Pfam" id="PF17973">
    <property type="entry name" value="bMG10"/>
    <property type="match status" value="1"/>
</dbReference>
<name>A0A941IXJ3_9BACT</name>
<dbReference type="EMBL" id="JAGTAR010000023">
    <property type="protein sequence ID" value="MBR8536851.1"/>
    <property type="molecule type" value="Genomic_DNA"/>
</dbReference>
<feature type="domain" description="Alpha-2-macroglobulin bait region" evidence="3">
    <location>
        <begin position="978"/>
        <end position="1120"/>
    </location>
</feature>
<dbReference type="PANTHER" id="PTHR40094">
    <property type="entry name" value="ALPHA-2-MACROGLOBULIN HOMOLOG"/>
    <property type="match status" value="1"/>
</dbReference>
<dbReference type="Pfam" id="PF17962">
    <property type="entry name" value="bMG6"/>
    <property type="match status" value="1"/>
</dbReference>
<dbReference type="Pfam" id="PF01835">
    <property type="entry name" value="MG2"/>
    <property type="match status" value="1"/>
</dbReference>
<dbReference type="InterPro" id="IPR051802">
    <property type="entry name" value="YfhM-like"/>
</dbReference>
<dbReference type="InterPro" id="IPR002890">
    <property type="entry name" value="MG2"/>
</dbReference>
<dbReference type="GO" id="GO:0004866">
    <property type="term" value="F:endopeptidase inhibitor activity"/>
    <property type="evidence" value="ECO:0007669"/>
    <property type="project" value="InterPro"/>
</dbReference>
<accession>A0A941IXJ3</accession>
<dbReference type="InterPro" id="IPR047565">
    <property type="entry name" value="Alpha-macroglob_thiol-ester_cl"/>
</dbReference>
<evidence type="ECO:0000259" key="4">
    <source>
        <dbReference type="SMART" id="SM01360"/>
    </source>
</evidence>
<dbReference type="Pfam" id="PF00207">
    <property type="entry name" value="A2M"/>
    <property type="match status" value="1"/>
</dbReference>
<keyword evidence="6" id="KW-1185">Reference proteome</keyword>
<dbReference type="SMART" id="SM01359">
    <property type="entry name" value="A2M_N_2"/>
    <property type="match status" value="1"/>
</dbReference>
<evidence type="ECO:0000256" key="2">
    <source>
        <dbReference type="ARBA" id="ARBA00022729"/>
    </source>
</evidence>
<dbReference type="Gene3D" id="1.50.10.20">
    <property type="match status" value="1"/>
</dbReference>
<reference evidence="5" key="2">
    <citation type="submission" date="2021-04" db="EMBL/GenBank/DDBJ databases">
        <authorList>
            <person name="Zhang T."/>
            <person name="Zhang Y."/>
            <person name="Lu D."/>
            <person name="Zuo D."/>
            <person name="Du Z."/>
        </authorList>
    </citation>
    <scope>NUCLEOTIDE SEQUENCE</scope>
    <source>
        <strain evidence="5">JR1</strain>
    </source>
</reference>
<dbReference type="InterPro" id="IPR008930">
    <property type="entry name" value="Terpenoid_cyclase/PrenylTrfase"/>
</dbReference>
<dbReference type="Gene3D" id="2.60.40.1930">
    <property type="match status" value="1"/>
</dbReference>
<evidence type="ECO:0000259" key="3">
    <source>
        <dbReference type="SMART" id="SM01359"/>
    </source>
</evidence>
<dbReference type="InterPro" id="IPR011625">
    <property type="entry name" value="A2M_N_BRD"/>
</dbReference>
<protein>
    <submittedName>
        <fullName evidence="5">Alpha-2-macroglobulin</fullName>
    </submittedName>
</protein>
<dbReference type="InterPro" id="IPR001599">
    <property type="entry name" value="Macroglobln_a2"/>
</dbReference>